<evidence type="ECO:0000256" key="1">
    <source>
        <dbReference type="SAM" id="Phobius"/>
    </source>
</evidence>
<evidence type="ECO:0000313" key="2">
    <source>
        <dbReference type="EMBL" id="SHG24672.1"/>
    </source>
</evidence>
<sequence length="66" mass="6917">MSQSKGPGGCLVTLVILLVLLGLVGILDWAAVGEGIEWIGAFVAASLIVGLMMYLWITFFSSDEGS</sequence>
<name>A0A1M5I8U4_9BACT</name>
<feature type="transmembrane region" description="Helical" evidence="1">
    <location>
        <begin position="38"/>
        <end position="60"/>
    </location>
</feature>
<keyword evidence="3" id="KW-1185">Reference proteome</keyword>
<dbReference type="RefSeq" id="WP_073067321.1">
    <property type="nucleotide sequence ID" value="NZ_FQUS01000022.1"/>
</dbReference>
<dbReference type="Proteomes" id="UP000184041">
    <property type="component" value="Unassembled WGS sequence"/>
</dbReference>
<keyword evidence="1" id="KW-0812">Transmembrane</keyword>
<keyword evidence="1" id="KW-1133">Transmembrane helix</keyword>
<feature type="transmembrane region" description="Helical" evidence="1">
    <location>
        <begin position="12"/>
        <end position="32"/>
    </location>
</feature>
<accession>A0A1M5I8U4</accession>
<keyword evidence="1" id="KW-0472">Membrane</keyword>
<dbReference type="STRING" id="1194090.SAMN05443144_12271"/>
<dbReference type="AlphaFoldDB" id="A0A1M5I8U4"/>
<proteinExistence type="predicted"/>
<gene>
    <name evidence="2" type="ORF">SAMN05443144_12271</name>
</gene>
<dbReference type="EMBL" id="FQUS01000022">
    <property type="protein sequence ID" value="SHG24672.1"/>
    <property type="molecule type" value="Genomic_DNA"/>
</dbReference>
<organism evidence="2 3">
    <name type="scientific">Fodinibius roseus</name>
    <dbReference type="NCBI Taxonomy" id="1194090"/>
    <lineage>
        <taxon>Bacteria</taxon>
        <taxon>Pseudomonadati</taxon>
        <taxon>Balneolota</taxon>
        <taxon>Balneolia</taxon>
        <taxon>Balneolales</taxon>
        <taxon>Balneolaceae</taxon>
        <taxon>Fodinibius</taxon>
    </lineage>
</organism>
<reference evidence="2 3" key="1">
    <citation type="submission" date="2016-11" db="EMBL/GenBank/DDBJ databases">
        <authorList>
            <person name="Jaros S."/>
            <person name="Januszkiewicz K."/>
            <person name="Wedrychowicz H."/>
        </authorList>
    </citation>
    <scope>NUCLEOTIDE SEQUENCE [LARGE SCALE GENOMIC DNA]</scope>
    <source>
        <strain evidence="2 3">DSM 21986</strain>
    </source>
</reference>
<protein>
    <submittedName>
        <fullName evidence="2">Uncharacterized protein</fullName>
    </submittedName>
</protein>
<evidence type="ECO:0000313" key="3">
    <source>
        <dbReference type="Proteomes" id="UP000184041"/>
    </source>
</evidence>